<reference evidence="1 2" key="1">
    <citation type="submission" date="2012-02" db="EMBL/GenBank/DDBJ databases">
        <title>Whole genome shotgun sequence of Mobilicoccus pelagius NBRC 104925.</title>
        <authorList>
            <person name="Yoshida Y."/>
            <person name="Hosoyama A."/>
            <person name="Tsuchikane K."/>
            <person name="Katsumata H."/>
            <person name="Yamazaki S."/>
            <person name="Fujita N."/>
        </authorList>
    </citation>
    <scope>NUCLEOTIDE SEQUENCE [LARGE SCALE GENOMIC DNA]</scope>
    <source>
        <strain evidence="1 2">NBRC 104925</strain>
    </source>
</reference>
<sequence>MHQARTIDTSDHAALLDYAWTRSRHIADMLGLPLEESGTTFPVEDGADPAAVQALAGKAQPVIHLTDNIHAFLHVCNLCSPHDDPTYSQINAGEWGVFEADRLLGWTLPGDTPVGPLVDFLTLWTEGREGSRDMLEVSLAPLLWDEECHDAAGEKQHLSVRGPIAVAALAAADLLAAHDAAESDDLYDRVGRALDLDVSADDARAAADELQRQADALRTPEQIEIRRQ</sequence>
<dbReference type="RefSeq" id="WP_009483169.1">
    <property type="nucleotide sequence ID" value="NZ_BAFE01000084.1"/>
</dbReference>
<comment type="caution">
    <text evidence="1">The sequence shown here is derived from an EMBL/GenBank/DDBJ whole genome shotgun (WGS) entry which is preliminary data.</text>
</comment>
<dbReference type="STRING" id="1089455.MOPEL_113_00060"/>
<dbReference type="AlphaFoldDB" id="H5UUB8"/>
<dbReference type="EMBL" id="BAFE01000084">
    <property type="protein sequence ID" value="GAB49326.1"/>
    <property type="molecule type" value="Genomic_DNA"/>
</dbReference>
<name>H5UUB8_9MICO</name>
<proteinExistence type="predicted"/>
<keyword evidence="2" id="KW-1185">Reference proteome</keyword>
<accession>H5UUB8</accession>
<protein>
    <submittedName>
        <fullName evidence="1">Uncharacterized protein</fullName>
    </submittedName>
</protein>
<evidence type="ECO:0000313" key="2">
    <source>
        <dbReference type="Proteomes" id="UP000004367"/>
    </source>
</evidence>
<organism evidence="1 2">
    <name type="scientific">Mobilicoccus pelagius NBRC 104925</name>
    <dbReference type="NCBI Taxonomy" id="1089455"/>
    <lineage>
        <taxon>Bacteria</taxon>
        <taxon>Bacillati</taxon>
        <taxon>Actinomycetota</taxon>
        <taxon>Actinomycetes</taxon>
        <taxon>Micrococcales</taxon>
        <taxon>Dermatophilaceae</taxon>
        <taxon>Mobilicoccus</taxon>
    </lineage>
</organism>
<dbReference type="Proteomes" id="UP000004367">
    <property type="component" value="Unassembled WGS sequence"/>
</dbReference>
<evidence type="ECO:0000313" key="1">
    <source>
        <dbReference type="EMBL" id="GAB49326.1"/>
    </source>
</evidence>
<gene>
    <name evidence="1" type="ORF">MOPEL_113_00060</name>
</gene>